<comment type="caution">
    <text evidence="3">The sequence shown here is derived from an EMBL/GenBank/DDBJ whole genome shotgun (WGS) entry which is preliminary data.</text>
</comment>
<keyword evidence="4" id="KW-1185">Reference proteome</keyword>
<proteinExistence type="predicted"/>
<evidence type="ECO:0000256" key="1">
    <source>
        <dbReference type="SAM" id="MobiDB-lite"/>
    </source>
</evidence>
<feature type="region of interest" description="Disordered" evidence="1">
    <location>
        <begin position="98"/>
        <end position="170"/>
    </location>
</feature>
<dbReference type="Proteomes" id="UP000266841">
    <property type="component" value="Unassembled WGS sequence"/>
</dbReference>
<dbReference type="EMBL" id="AGNL01020617">
    <property type="protein sequence ID" value="EJK60881.1"/>
    <property type="molecule type" value="Genomic_DNA"/>
</dbReference>
<keyword evidence="2" id="KW-1133">Transmembrane helix</keyword>
<dbReference type="OrthoDB" id="48777at2759"/>
<feature type="transmembrane region" description="Helical" evidence="2">
    <location>
        <begin position="56"/>
        <end position="75"/>
    </location>
</feature>
<evidence type="ECO:0008006" key="5">
    <source>
        <dbReference type="Google" id="ProtNLM"/>
    </source>
</evidence>
<dbReference type="InterPro" id="IPR027417">
    <property type="entry name" value="P-loop_NTPase"/>
</dbReference>
<dbReference type="AlphaFoldDB" id="K0SIM2"/>
<evidence type="ECO:0000256" key="2">
    <source>
        <dbReference type="SAM" id="Phobius"/>
    </source>
</evidence>
<keyword evidence="2" id="KW-0472">Membrane</keyword>
<evidence type="ECO:0000313" key="4">
    <source>
        <dbReference type="Proteomes" id="UP000266841"/>
    </source>
</evidence>
<dbReference type="Gene3D" id="3.40.50.300">
    <property type="entry name" value="P-loop containing nucleotide triphosphate hydrolases"/>
    <property type="match status" value="1"/>
</dbReference>
<gene>
    <name evidence="3" type="ORF">THAOC_18704</name>
</gene>
<protein>
    <recommendedName>
        <fullName evidence="5">Sulfotransferase domain-containing protein</fullName>
    </recommendedName>
</protein>
<evidence type="ECO:0000313" key="3">
    <source>
        <dbReference type="EMBL" id="EJK60881.1"/>
    </source>
</evidence>
<name>K0SIM2_THAOC</name>
<sequence length="486" mass="54939">MGTHTPVYWSTPGYCTPAPGVDADSISPDAPRSAPLSCRWPPSLAGDAAQAARRHLHLSLSLFVGLLAAIALLYWDDLELLRESITSVNRVRVQGQDAENEAKRVRGQNDTNNESPVELDKPTSNQTDGVDVTIEGVDDVETTGDGHAESLRTQGSANESSRDSPVCRPHFRAATNSSNPWSDQVKFKRIYFYHFRKAGGTNLRIYLGKVAAHHGLEYGVTEYGVAETPGEHPLPTLYVTIMREPVARSISHFKYEGRWDCRELVYNSTFHPTDENARKIEDWNETYGFEKSSCRYKKEGYKFHMTTCAVNCYSQWAAGLSCPWWEPPEHPGPGPEGYPKRKETPIAKQYDVAKAKLLSYNLIVITEWLKYPDYITSLERFFATPNFKSKHNSPWCEIQSHNANAKNPLNMSDATREKLTNLNAVDIHLYNELRSCSFPDYSIPAFDPTRFESNDTLRVDLGVYQKKLAISGKDGRRLKHRSWIRS</sequence>
<dbReference type="eggNOG" id="ENOG502T095">
    <property type="taxonomic scope" value="Eukaryota"/>
</dbReference>
<keyword evidence="2" id="KW-0812">Transmembrane</keyword>
<organism evidence="3 4">
    <name type="scientific">Thalassiosira oceanica</name>
    <name type="common">Marine diatom</name>
    <dbReference type="NCBI Taxonomy" id="159749"/>
    <lineage>
        <taxon>Eukaryota</taxon>
        <taxon>Sar</taxon>
        <taxon>Stramenopiles</taxon>
        <taxon>Ochrophyta</taxon>
        <taxon>Bacillariophyta</taxon>
        <taxon>Coscinodiscophyceae</taxon>
        <taxon>Thalassiosirophycidae</taxon>
        <taxon>Thalassiosirales</taxon>
        <taxon>Thalassiosiraceae</taxon>
        <taxon>Thalassiosira</taxon>
    </lineage>
</organism>
<accession>K0SIM2</accession>
<reference evidence="3 4" key="1">
    <citation type="journal article" date="2012" name="Genome Biol.">
        <title>Genome and low-iron response of an oceanic diatom adapted to chronic iron limitation.</title>
        <authorList>
            <person name="Lommer M."/>
            <person name="Specht M."/>
            <person name="Roy A.S."/>
            <person name="Kraemer L."/>
            <person name="Andreson R."/>
            <person name="Gutowska M.A."/>
            <person name="Wolf J."/>
            <person name="Bergner S.V."/>
            <person name="Schilhabel M.B."/>
            <person name="Klostermeier U.C."/>
            <person name="Beiko R.G."/>
            <person name="Rosenstiel P."/>
            <person name="Hippler M."/>
            <person name="Laroche J."/>
        </authorList>
    </citation>
    <scope>NUCLEOTIDE SEQUENCE [LARGE SCALE GENOMIC DNA]</scope>
    <source>
        <strain evidence="3 4">CCMP1005</strain>
    </source>
</reference>